<gene>
    <name evidence="5" type="ORF">BCR36DRAFT_274851</name>
</gene>
<organism evidence="5 6">
    <name type="scientific">Piromyces finnis</name>
    <dbReference type="NCBI Taxonomy" id="1754191"/>
    <lineage>
        <taxon>Eukaryota</taxon>
        <taxon>Fungi</taxon>
        <taxon>Fungi incertae sedis</taxon>
        <taxon>Chytridiomycota</taxon>
        <taxon>Chytridiomycota incertae sedis</taxon>
        <taxon>Neocallimastigomycetes</taxon>
        <taxon>Neocallimastigales</taxon>
        <taxon>Neocallimastigaceae</taxon>
        <taxon>Piromyces</taxon>
    </lineage>
</organism>
<evidence type="ECO:0000256" key="1">
    <source>
        <dbReference type="ARBA" id="ARBA00023016"/>
    </source>
</evidence>
<evidence type="ECO:0000256" key="2">
    <source>
        <dbReference type="PROSITE-ProRule" id="PRU00285"/>
    </source>
</evidence>
<evidence type="ECO:0000256" key="3">
    <source>
        <dbReference type="RuleBase" id="RU003616"/>
    </source>
</evidence>
<sequence length="139" mass="16621">MYPFHYYQHRKNNRLQNDNINSLEKKLVDFSPSINLTEDENNYYIHADLPGMRKDQIKMEITDDHTFTISGERESFFDNEKEKKIHVIECSYGKFERSFTIPEDADLNNIQAKMENGVLEVLFNKIEHHNNRKRTIPIQ</sequence>
<dbReference type="PROSITE" id="PS01031">
    <property type="entry name" value="SHSP"/>
    <property type="match status" value="1"/>
</dbReference>
<dbReference type="Gene3D" id="2.60.40.790">
    <property type="match status" value="1"/>
</dbReference>
<comment type="similarity">
    <text evidence="2 3">Belongs to the small heat shock protein (HSP20) family.</text>
</comment>
<keyword evidence="6" id="KW-1185">Reference proteome</keyword>
<reference evidence="5 6" key="1">
    <citation type="submission" date="2016-08" db="EMBL/GenBank/DDBJ databases">
        <title>Genomes of anaerobic fungi encode conserved fungal cellulosomes for biomass hydrolysis.</title>
        <authorList>
            <consortium name="DOE Joint Genome Institute"/>
            <person name="Haitjema C.H."/>
            <person name="Gilmore S.P."/>
            <person name="Henske J.K."/>
            <person name="Solomon K.V."/>
            <person name="De Groot R."/>
            <person name="Kuo A."/>
            <person name="Mondo S.J."/>
            <person name="Salamov A.A."/>
            <person name="Labutti K."/>
            <person name="Zhao Z."/>
            <person name="Chiniquy J."/>
            <person name="Barry K."/>
            <person name="Brewer H.M."/>
            <person name="Purvine S.O."/>
            <person name="Wright A.T."/>
            <person name="Boxma B."/>
            <person name="Van Alen T."/>
            <person name="Hackstein J.H."/>
            <person name="Baker S.E."/>
            <person name="Grigoriev I.V."/>
            <person name="O'Malley M.A."/>
        </authorList>
    </citation>
    <scope>NUCLEOTIDE SEQUENCE [LARGE SCALE GENOMIC DNA]</scope>
    <source>
        <strain evidence="6">finn</strain>
    </source>
</reference>
<protein>
    <submittedName>
        <fullName evidence="5">Heat shock protein Hsp20</fullName>
    </submittedName>
</protein>
<dbReference type="PANTHER" id="PTHR11527">
    <property type="entry name" value="HEAT-SHOCK PROTEIN 20 FAMILY MEMBER"/>
    <property type="match status" value="1"/>
</dbReference>
<evidence type="ECO:0000259" key="4">
    <source>
        <dbReference type="PROSITE" id="PS01031"/>
    </source>
</evidence>
<reference evidence="5 6" key="2">
    <citation type="submission" date="2016-08" db="EMBL/GenBank/DDBJ databases">
        <title>Pervasive Adenine N6-methylation of Active Genes in Fungi.</title>
        <authorList>
            <consortium name="DOE Joint Genome Institute"/>
            <person name="Mondo S.J."/>
            <person name="Dannebaum R.O."/>
            <person name="Kuo R.C."/>
            <person name="Labutti K."/>
            <person name="Haridas S."/>
            <person name="Kuo A."/>
            <person name="Salamov A."/>
            <person name="Ahrendt S.R."/>
            <person name="Lipzen A."/>
            <person name="Sullivan W."/>
            <person name="Andreopoulos W.B."/>
            <person name="Clum A."/>
            <person name="Lindquist E."/>
            <person name="Daum C."/>
            <person name="Ramamoorthy G.K."/>
            <person name="Gryganskyi A."/>
            <person name="Culley D."/>
            <person name="Magnuson J.K."/>
            <person name="James T.Y."/>
            <person name="O'Malley M.A."/>
            <person name="Stajich J.E."/>
            <person name="Spatafora J.W."/>
            <person name="Visel A."/>
            <person name="Grigoriev I.V."/>
        </authorList>
    </citation>
    <scope>NUCLEOTIDE SEQUENCE [LARGE SCALE GENOMIC DNA]</scope>
    <source>
        <strain evidence="6">finn</strain>
    </source>
</reference>
<dbReference type="InterPro" id="IPR002068">
    <property type="entry name" value="A-crystallin/Hsp20_dom"/>
</dbReference>
<dbReference type="OrthoDB" id="1431247at2759"/>
<dbReference type="AlphaFoldDB" id="A0A1Y1VMP1"/>
<name>A0A1Y1VMP1_9FUNG</name>
<keyword evidence="1 5" id="KW-0346">Stress response</keyword>
<dbReference type="SUPFAM" id="SSF49764">
    <property type="entry name" value="HSP20-like chaperones"/>
    <property type="match status" value="1"/>
</dbReference>
<dbReference type="CDD" id="cd06464">
    <property type="entry name" value="ACD_sHsps-like"/>
    <property type="match status" value="1"/>
</dbReference>
<dbReference type="Proteomes" id="UP000193719">
    <property type="component" value="Unassembled WGS sequence"/>
</dbReference>
<proteinExistence type="inferred from homology"/>
<feature type="domain" description="SHSP" evidence="4">
    <location>
        <begin position="25"/>
        <end position="139"/>
    </location>
</feature>
<dbReference type="InterPro" id="IPR008978">
    <property type="entry name" value="HSP20-like_chaperone"/>
</dbReference>
<dbReference type="InterPro" id="IPR031107">
    <property type="entry name" value="Small_HSP"/>
</dbReference>
<dbReference type="STRING" id="1754191.A0A1Y1VMP1"/>
<accession>A0A1Y1VMP1</accession>
<evidence type="ECO:0000313" key="6">
    <source>
        <dbReference type="Proteomes" id="UP000193719"/>
    </source>
</evidence>
<evidence type="ECO:0000313" key="5">
    <source>
        <dbReference type="EMBL" id="ORX60205.1"/>
    </source>
</evidence>
<comment type="caution">
    <text evidence="5">The sequence shown here is derived from an EMBL/GenBank/DDBJ whole genome shotgun (WGS) entry which is preliminary data.</text>
</comment>
<dbReference type="Pfam" id="PF00011">
    <property type="entry name" value="HSP20"/>
    <property type="match status" value="1"/>
</dbReference>
<dbReference type="EMBL" id="MCFH01000002">
    <property type="protein sequence ID" value="ORX60205.1"/>
    <property type="molecule type" value="Genomic_DNA"/>
</dbReference>